<keyword evidence="7 9" id="KW-0665">Pyrimidine biosynthesis</keyword>
<dbReference type="HAMAP" id="MF_00224">
    <property type="entry name" value="DHO_dh_type1"/>
    <property type="match status" value="1"/>
</dbReference>
<feature type="binding site" evidence="9">
    <location>
        <position position="127"/>
    </location>
    <ligand>
        <name>FMN</name>
        <dbReference type="ChEBI" id="CHEBI:58210"/>
    </ligand>
</feature>
<dbReference type="Gene3D" id="3.20.20.70">
    <property type="entry name" value="Aldolase class I"/>
    <property type="match status" value="1"/>
</dbReference>
<keyword evidence="5 9" id="KW-0285">Flavoprotein</keyword>
<reference evidence="11 12" key="1">
    <citation type="submission" date="2020-03" db="EMBL/GenBank/DDBJ databases">
        <title>Metabolic flexibility allows generalist bacteria to become dominant in a frequently disturbed ecosystem.</title>
        <authorList>
            <person name="Chen Y.-J."/>
            <person name="Leung P.M."/>
            <person name="Bay S.K."/>
            <person name="Hugenholtz P."/>
            <person name="Kessler A.J."/>
            <person name="Shelley G."/>
            <person name="Waite D.W."/>
            <person name="Cook P.L."/>
            <person name="Greening C."/>
        </authorList>
    </citation>
    <scope>NUCLEOTIDE SEQUENCE [LARGE SCALE GENOMIC DNA]</scope>
    <source>
        <strain evidence="11">SS_bin_28</strain>
    </source>
</reference>
<dbReference type="InterPro" id="IPR012135">
    <property type="entry name" value="Dihydroorotate_DH_1_2"/>
</dbReference>
<evidence type="ECO:0000313" key="11">
    <source>
        <dbReference type="EMBL" id="NNF08347.1"/>
    </source>
</evidence>
<sequence>MSKLSITAGGLKLKNPVLIASGIGGYGAELIPLLDLEAIGGVVTKTIFEEPRPGNPPPRIAETPNGMLNSIGLEGPGIERYEKEKLTRLEGLDTRIVVSIGGYGPEDFAKLAERLDDLDRVDAIELNISCPNVKEGGLNMSTHPNLAEEVVVATRRVTKKPLWAKLTPNVTSISDVGRACLHGGADALSAINTLLGMRIDVDRREPLLARGMGGLSGPAIRPVALAKCFELVRALNCDVVGIGGVEDTSSALEFLVAGCKAIQVGTVVYAEPQVPVDIVAGIEAYMDKHGFTELSQVIGTLKVEETLLIGPKATKAK</sequence>
<evidence type="ECO:0000256" key="6">
    <source>
        <dbReference type="ARBA" id="ARBA00022643"/>
    </source>
</evidence>
<feature type="binding site" evidence="9">
    <location>
        <position position="217"/>
    </location>
    <ligand>
        <name>FMN</name>
        <dbReference type="ChEBI" id="CHEBI:58210"/>
    </ligand>
</feature>
<accession>A0A7Y2H412</accession>
<dbReference type="FunFam" id="3.20.20.70:FF:000027">
    <property type="entry name" value="Dihydropyrimidine dehydrogenase [NADP(+)]"/>
    <property type="match status" value="1"/>
</dbReference>
<dbReference type="EC" id="1.3.-.-" evidence="9"/>
<feature type="domain" description="Dihydroorotate dehydrogenase catalytic" evidence="10">
    <location>
        <begin position="4"/>
        <end position="286"/>
    </location>
</feature>
<evidence type="ECO:0000259" key="10">
    <source>
        <dbReference type="Pfam" id="PF01180"/>
    </source>
</evidence>
<keyword evidence="4 9" id="KW-0963">Cytoplasm</keyword>
<dbReference type="Proteomes" id="UP000547674">
    <property type="component" value="Unassembled WGS sequence"/>
</dbReference>
<feature type="binding site" evidence="9">
    <location>
        <begin position="192"/>
        <end position="193"/>
    </location>
    <ligand>
        <name>substrate</name>
    </ligand>
</feature>
<feature type="binding site" evidence="9">
    <location>
        <position position="191"/>
    </location>
    <ligand>
        <name>FMN</name>
        <dbReference type="ChEBI" id="CHEBI:58210"/>
    </ligand>
</feature>
<dbReference type="UniPathway" id="UPA00070"/>
<comment type="catalytic activity">
    <reaction evidence="9">
        <text>(S)-dihydroorotate + A = orotate + AH2</text>
        <dbReference type="Rhea" id="RHEA:18073"/>
        <dbReference type="ChEBI" id="CHEBI:13193"/>
        <dbReference type="ChEBI" id="CHEBI:17499"/>
        <dbReference type="ChEBI" id="CHEBI:30839"/>
        <dbReference type="ChEBI" id="CHEBI:30864"/>
    </reaction>
</comment>
<dbReference type="EMBL" id="JABDJR010000658">
    <property type="protein sequence ID" value="NNF08347.1"/>
    <property type="molecule type" value="Genomic_DNA"/>
</dbReference>
<comment type="similarity">
    <text evidence="3 9">Belongs to the dihydroorotate dehydrogenase family. Type 1 subfamily.</text>
</comment>
<comment type="caution">
    <text evidence="9">Lacks conserved residue(s) required for the propagation of feature annotation.</text>
</comment>
<comment type="function">
    <text evidence="9">Catalyzes the conversion of dihydroorotate to orotate.</text>
</comment>
<evidence type="ECO:0000256" key="1">
    <source>
        <dbReference type="ARBA" id="ARBA00004496"/>
    </source>
</evidence>
<dbReference type="AlphaFoldDB" id="A0A7Y2H412"/>
<dbReference type="NCBIfam" id="NF005574">
    <property type="entry name" value="PRK07259.1"/>
    <property type="match status" value="1"/>
</dbReference>
<evidence type="ECO:0000256" key="9">
    <source>
        <dbReference type="HAMAP-Rule" id="MF_00224"/>
    </source>
</evidence>
<dbReference type="GO" id="GO:0006207">
    <property type="term" value="P:'de novo' pyrimidine nucleobase biosynthetic process"/>
    <property type="evidence" value="ECO:0007669"/>
    <property type="project" value="TreeGrafter"/>
</dbReference>
<dbReference type="InterPro" id="IPR024920">
    <property type="entry name" value="Dihydroorotate_DH_1"/>
</dbReference>
<dbReference type="InterPro" id="IPR013785">
    <property type="entry name" value="Aldolase_TIM"/>
</dbReference>
<feature type="binding site" evidence="9">
    <location>
        <begin position="69"/>
        <end position="73"/>
    </location>
    <ligand>
        <name>substrate</name>
    </ligand>
</feature>
<dbReference type="Pfam" id="PF01180">
    <property type="entry name" value="DHO_dh"/>
    <property type="match status" value="1"/>
</dbReference>
<dbReference type="PIRSF" id="PIRSF000164">
    <property type="entry name" value="DHO_oxidase"/>
    <property type="match status" value="1"/>
</dbReference>
<feature type="binding site" evidence="9">
    <location>
        <position position="127"/>
    </location>
    <ligand>
        <name>substrate</name>
    </ligand>
</feature>
<feature type="binding site" evidence="9">
    <location>
        <position position="45"/>
    </location>
    <ligand>
        <name>substrate</name>
    </ligand>
</feature>
<evidence type="ECO:0000256" key="3">
    <source>
        <dbReference type="ARBA" id="ARBA00008008"/>
    </source>
</evidence>
<dbReference type="NCBIfam" id="TIGR01037">
    <property type="entry name" value="pyrD_sub1_fam"/>
    <property type="match status" value="1"/>
</dbReference>
<dbReference type="PANTHER" id="PTHR48109:SF1">
    <property type="entry name" value="DIHYDROOROTATE DEHYDROGENASE (FUMARATE)"/>
    <property type="match status" value="1"/>
</dbReference>
<feature type="binding site" evidence="9">
    <location>
        <begin position="45"/>
        <end position="46"/>
    </location>
    <ligand>
        <name>FMN</name>
        <dbReference type="ChEBI" id="CHEBI:58210"/>
    </ligand>
</feature>
<protein>
    <recommendedName>
        <fullName evidence="9">Dihydroorotate dehydrogenase</fullName>
        <shortName evidence="9">DHOD</shortName>
        <shortName evidence="9">DHODase</shortName>
        <shortName evidence="9">DHOdehase</shortName>
        <ecNumber evidence="9">1.3.-.-</ecNumber>
    </recommendedName>
</protein>
<dbReference type="GO" id="GO:0044205">
    <property type="term" value="P:'de novo' UMP biosynthetic process"/>
    <property type="evidence" value="ECO:0007669"/>
    <property type="project" value="UniProtKB-UniRule"/>
</dbReference>
<comment type="cofactor">
    <cofactor evidence="9">
        <name>FMN</name>
        <dbReference type="ChEBI" id="CHEBI:58210"/>
    </cofactor>
    <text evidence="9">Binds 1 FMN per subunit.</text>
</comment>
<evidence type="ECO:0000256" key="4">
    <source>
        <dbReference type="ARBA" id="ARBA00022490"/>
    </source>
</evidence>
<organism evidence="11 12">
    <name type="scientific">Eiseniibacteriota bacterium</name>
    <dbReference type="NCBI Taxonomy" id="2212470"/>
    <lineage>
        <taxon>Bacteria</taxon>
        <taxon>Candidatus Eiseniibacteriota</taxon>
    </lineage>
</organism>
<feature type="binding site" evidence="9">
    <location>
        <position position="21"/>
    </location>
    <ligand>
        <name>FMN</name>
        <dbReference type="ChEBI" id="CHEBI:58210"/>
    </ligand>
</feature>
<gene>
    <name evidence="9" type="primary">pyrD</name>
    <name evidence="11" type="ORF">HKN21_16420</name>
</gene>
<dbReference type="CDD" id="cd04740">
    <property type="entry name" value="DHOD_1B_like"/>
    <property type="match status" value="1"/>
</dbReference>
<evidence type="ECO:0000256" key="5">
    <source>
        <dbReference type="ARBA" id="ARBA00022630"/>
    </source>
</evidence>
<evidence type="ECO:0000256" key="8">
    <source>
        <dbReference type="ARBA" id="ARBA00023002"/>
    </source>
</evidence>
<evidence type="ECO:0000313" key="12">
    <source>
        <dbReference type="Proteomes" id="UP000547674"/>
    </source>
</evidence>
<comment type="subcellular location">
    <subcellularLocation>
        <location evidence="1 9">Cytoplasm</location>
    </subcellularLocation>
</comment>
<comment type="caution">
    <text evidence="11">The sequence shown here is derived from an EMBL/GenBank/DDBJ whole genome shotgun (WGS) entry which is preliminary data.</text>
</comment>
<dbReference type="GO" id="GO:0004152">
    <property type="term" value="F:dihydroorotate dehydrogenase activity"/>
    <property type="evidence" value="ECO:0007669"/>
    <property type="project" value="UniProtKB-UniRule"/>
</dbReference>
<dbReference type="InterPro" id="IPR005720">
    <property type="entry name" value="Dihydroorotate_DH_cat"/>
</dbReference>
<proteinExistence type="inferred from homology"/>
<feature type="binding site" evidence="9">
    <location>
        <position position="165"/>
    </location>
    <ligand>
        <name>FMN</name>
        <dbReference type="ChEBI" id="CHEBI:58210"/>
    </ligand>
</feature>
<dbReference type="PANTHER" id="PTHR48109">
    <property type="entry name" value="DIHYDROOROTATE DEHYDROGENASE (QUINONE), MITOCHONDRIAL-RELATED"/>
    <property type="match status" value="1"/>
</dbReference>
<keyword evidence="8 9" id="KW-0560">Oxidoreductase</keyword>
<dbReference type="InterPro" id="IPR033888">
    <property type="entry name" value="DHOD_1B"/>
</dbReference>
<feature type="binding site" evidence="9">
    <location>
        <begin position="265"/>
        <end position="266"/>
    </location>
    <ligand>
        <name>FMN</name>
        <dbReference type="ChEBI" id="CHEBI:58210"/>
    </ligand>
</feature>
<feature type="binding site" evidence="9">
    <location>
        <begin position="243"/>
        <end position="244"/>
    </location>
    <ligand>
        <name>FMN</name>
        <dbReference type="ChEBI" id="CHEBI:58210"/>
    </ligand>
</feature>
<dbReference type="GO" id="GO:0005737">
    <property type="term" value="C:cytoplasm"/>
    <property type="evidence" value="ECO:0007669"/>
    <property type="project" value="UniProtKB-SubCell"/>
</dbReference>
<dbReference type="InterPro" id="IPR049622">
    <property type="entry name" value="Dihydroorotate_DH_I"/>
</dbReference>
<feature type="active site" description="Nucleophile" evidence="9">
    <location>
        <position position="130"/>
    </location>
</feature>
<dbReference type="InterPro" id="IPR050074">
    <property type="entry name" value="DHO_dehydrogenase"/>
</dbReference>
<dbReference type="SUPFAM" id="SSF51395">
    <property type="entry name" value="FMN-linked oxidoreductases"/>
    <property type="match status" value="1"/>
</dbReference>
<evidence type="ECO:0000256" key="2">
    <source>
        <dbReference type="ARBA" id="ARBA00004725"/>
    </source>
</evidence>
<keyword evidence="6 9" id="KW-0288">FMN</keyword>
<comment type="pathway">
    <text evidence="2 9">Pyrimidine metabolism; UMP biosynthesis via de novo pathway.</text>
</comment>
<evidence type="ECO:0000256" key="7">
    <source>
        <dbReference type="ARBA" id="ARBA00022975"/>
    </source>
</evidence>
<name>A0A7Y2H412_UNCEI</name>